<dbReference type="InterPro" id="IPR015943">
    <property type="entry name" value="WD40/YVTN_repeat-like_dom_sf"/>
</dbReference>
<dbReference type="Pfam" id="PF15911">
    <property type="entry name" value="Beta-prop_WDR19_2nd"/>
    <property type="match status" value="2"/>
</dbReference>
<accession>A0A8S4D353</accession>
<dbReference type="InterPro" id="IPR057855">
    <property type="entry name" value="Beta-prop_WDR19_1st"/>
</dbReference>
<dbReference type="InterPro" id="IPR039468">
    <property type="entry name" value="WDR19_WD40_rpt"/>
</dbReference>
<dbReference type="PANTHER" id="PTHR14920:SF0">
    <property type="entry name" value="WD REPEAT DOMAIN 19"/>
    <property type="match status" value="1"/>
</dbReference>
<evidence type="ECO:0000259" key="3">
    <source>
        <dbReference type="Pfam" id="PF15911"/>
    </source>
</evidence>
<proteinExistence type="predicted"/>
<gene>
    <name evidence="5" type="ORF">PLXY2_LOCUS975</name>
</gene>
<dbReference type="AlphaFoldDB" id="A0A8S4D353"/>
<comment type="caution">
    <text evidence="5">The sequence shown here is derived from an EMBL/GenBank/DDBJ whole genome shotgun (WGS) entry which is preliminary data.</text>
</comment>
<dbReference type="SMART" id="SM00320">
    <property type="entry name" value="WD40"/>
    <property type="match status" value="6"/>
</dbReference>
<feature type="domain" description="WDR19 WD40 repeat" evidence="3">
    <location>
        <begin position="542"/>
        <end position="722"/>
    </location>
</feature>
<feature type="domain" description="WDR19 WD40 repeat" evidence="3">
    <location>
        <begin position="439"/>
        <end position="510"/>
    </location>
</feature>
<reference evidence="5" key="1">
    <citation type="submission" date="2020-11" db="EMBL/GenBank/DDBJ databases">
        <authorList>
            <person name="Whiteford S."/>
        </authorList>
    </citation>
    <scope>NUCLEOTIDE SEQUENCE</scope>
</reference>
<dbReference type="GO" id="GO:0005929">
    <property type="term" value="C:cilium"/>
    <property type="evidence" value="ECO:0007669"/>
    <property type="project" value="TreeGrafter"/>
</dbReference>
<evidence type="ECO:0000259" key="4">
    <source>
        <dbReference type="Pfam" id="PF23389"/>
    </source>
</evidence>
<dbReference type="PANTHER" id="PTHR14920">
    <property type="entry name" value="OSMOTIC AVOIDANCE ABNORMAL PROTEIN 1/WD REPEAT MEMBRANE PROTEIN"/>
    <property type="match status" value="1"/>
</dbReference>
<evidence type="ECO:0000256" key="2">
    <source>
        <dbReference type="ARBA" id="ARBA00022737"/>
    </source>
</evidence>
<organism evidence="5 6">
    <name type="scientific">Plutella xylostella</name>
    <name type="common">Diamondback moth</name>
    <name type="synonym">Plutella maculipennis</name>
    <dbReference type="NCBI Taxonomy" id="51655"/>
    <lineage>
        <taxon>Eukaryota</taxon>
        <taxon>Metazoa</taxon>
        <taxon>Ecdysozoa</taxon>
        <taxon>Arthropoda</taxon>
        <taxon>Hexapoda</taxon>
        <taxon>Insecta</taxon>
        <taxon>Pterygota</taxon>
        <taxon>Neoptera</taxon>
        <taxon>Endopterygota</taxon>
        <taxon>Lepidoptera</taxon>
        <taxon>Glossata</taxon>
        <taxon>Ditrysia</taxon>
        <taxon>Yponomeutoidea</taxon>
        <taxon>Plutellidae</taxon>
        <taxon>Plutella</taxon>
    </lineage>
</organism>
<dbReference type="InterPro" id="IPR036322">
    <property type="entry name" value="WD40_repeat_dom_sf"/>
</dbReference>
<dbReference type="EMBL" id="CAJHNJ030000002">
    <property type="protein sequence ID" value="CAG9090545.1"/>
    <property type="molecule type" value="Genomic_DNA"/>
</dbReference>
<dbReference type="SUPFAM" id="SSF82171">
    <property type="entry name" value="DPP6 N-terminal domain-like"/>
    <property type="match status" value="1"/>
</dbReference>
<dbReference type="GO" id="GO:0035721">
    <property type="term" value="P:intraciliary retrograde transport"/>
    <property type="evidence" value="ECO:0007669"/>
    <property type="project" value="InterPro"/>
</dbReference>
<dbReference type="GO" id="GO:0060271">
    <property type="term" value="P:cilium assembly"/>
    <property type="evidence" value="ECO:0007669"/>
    <property type="project" value="TreeGrafter"/>
</dbReference>
<protein>
    <submittedName>
        <fullName evidence="5">(diamondback moth) hypothetical protein</fullName>
    </submittedName>
</protein>
<dbReference type="InterPro" id="IPR040379">
    <property type="entry name" value="WDR19/dyf-2"/>
</dbReference>
<dbReference type="FunFam" id="2.130.10.10:FF:000242">
    <property type="entry name" value="WD repeat domain 19, isoform CRA_a"/>
    <property type="match status" value="1"/>
</dbReference>
<dbReference type="Proteomes" id="UP000653454">
    <property type="component" value="Unassembled WGS sequence"/>
</dbReference>
<name>A0A8S4D353_PLUXY</name>
<evidence type="ECO:0000313" key="6">
    <source>
        <dbReference type="Proteomes" id="UP000653454"/>
    </source>
</evidence>
<dbReference type="Pfam" id="PF23389">
    <property type="entry name" value="Beta-prop_WDR19_1st"/>
    <property type="match status" value="1"/>
</dbReference>
<sequence length="936" mass="101456">MSAPKLLYTIEQPHGLGELYFVWQKGEGRSLLATTGTDATVAIHDRTGKLQERIKLQGLCAGIEWDNDGDILAVITPNSNSVLLWECHTNKRLTIETGLREPPSCIAWAYGEPLLAVGTQKGNLALYNHHTTKRIPIIGKHTKKITCAAWNKDSILVLASEDKTLSINNVDGDTLRIITLRDLPNDLQFSEMKTDERVSGENTISLVVGKRTLYLYNLLNPENPIELAFQQRYGSIVSYKWYGDGYILIGFSAGYIIAISTHIKEVGEELFQVKNHKDALSDVAVCDGMAATCGDGQLKLISLWNNGEVSGSVAPPGGAERCGFSTDGRLLATAGRAYLSAYVTALPALYGVYGTRAVALTSLTEATVHQCIGVPDGAQDIVHGLHHQTEKQNSFYVTALPALYGVYGTRAVALTSLTEASVHQCIGVPDGAHDIVHAEPTALASYTLPVEPTALALGSTHVCAAAGALAWFLRLGGGGGGTRRYPGAVTSLVANEYVAALFDGRVLLHEYGDAEVVEHPHAKGGSSDQAGWCGLAGSCPTIEHTDTSRPERAQLFPEPHMQGANIVAAHLTADFFIFATDHGHIEYFSLDEWRSATRYKHSSNITSLHCDIGGTRAFFTDDKHRAYIYSPAYDEICPVDNVPAHFKGVIWDICLSERNVLAIYTDSSIYTYHYSPHGVRGPRVAAVAATPLPAAHAPLILSAGTVYCGSNAGITKLALESHNTAGLADADPDKRTANQKKHIEKLLLLCRFHEARLFCDALEDEEMWRKLGEAAILQLQHEFAVSVYTKLNDVAMVWALEDAADIEDMPTLCAMLSACLGLGDAASRWAATRPAAALQLALARGRWLDAAQLAAAAAPGRARRLQYTHASHLELTETAGNKQRCYWRIDSKLECCALQLALARGRWLDAAQLAAAAAPERARRLQYTHAAHLELT</sequence>
<dbReference type="InterPro" id="IPR001680">
    <property type="entry name" value="WD40_rpt"/>
</dbReference>
<keyword evidence="2" id="KW-0677">Repeat</keyword>
<dbReference type="Gene3D" id="2.130.10.10">
    <property type="entry name" value="YVTN repeat-like/Quinoprotein amine dehydrogenase"/>
    <property type="match status" value="1"/>
</dbReference>
<keyword evidence="1" id="KW-0853">WD repeat</keyword>
<evidence type="ECO:0000256" key="1">
    <source>
        <dbReference type="ARBA" id="ARBA00022574"/>
    </source>
</evidence>
<feature type="domain" description="WDR19 first beta-propeller" evidence="4">
    <location>
        <begin position="20"/>
        <end position="335"/>
    </location>
</feature>
<evidence type="ECO:0000313" key="5">
    <source>
        <dbReference type="EMBL" id="CAG9090545.1"/>
    </source>
</evidence>
<dbReference type="GO" id="GO:0030991">
    <property type="term" value="C:intraciliary transport particle A"/>
    <property type="evidence" value="ECO:0007669"/>
    <property type="project" value="TreeGrafter"/>
</dbReference>
<dbReference type="SUPFAM" id="SSF50978">
    <property type="entry name" value="WD40 repeat-like"/>
    <property type="match status" value="1"/>
</dbReference>
<keyword evidence="6" id="KW-1185">Reference proteome</keyword>